<dbReference type="AlphaFoldDB" id="A0A6C0F3T6"/>
<organism evidence="1">
    <name type="scientific">viral metagenome</name>
    <dbReference type="NCBI Taxonomy" id="1070528"/>
    <lineage>
        <taxon>unclassified sequences</taxon>
        <taxon>metagenomes</taxon>
        <taxon>organismal metagenomes</taxon>
    </lineage>
</organism>
<sequence>MDLITLTLRKNHLWSAASVLGLAGLTYFTNRYMNNLALTNNKTYFKSIEVIPGVPNLNMLDVINPSGHIIYIFWNGDMGSTYLLIDLLLQDKIIQPIYIERYTIIKELEKDKLENIAKHNDTLKDRKGQYKNKNNADFLKSISKLKKSQEYEMKQIEMLRLMILGQYPEFRKNLLPTTYITTIAKDLEYTSKFYNALQESKPVSSYDGIELIEQIVRFLKYYDKLKASSSRIILGCNKDYKNRDLLLNLIKKKIITIENIVTKDNITLDIPILDMDNKDVKFMAVEFFPNDIMKYFLQIEKEK</sequence>
<protein>
    <submittedName>
        <fullName evidence="1">Uncharacterized protein</fullName>
    </submittedName>
</protein>
<evidence type="ECO:0000313" key="1">
    <source>
        <dbReference type="EMBL" id="QHT33945.1"/>
    </source>
</evidence>
<name>A0A6C0F3T6_9ZZZZ</name>
<dbReference type="EMBL" id="MN738981">
    <property type="protein sequence ID" value="QHT33945.1"/>
    <property type="molecule type" value="Genomic_DNA"/>
</dbReference>
<proteinExistence type="predicted"/>
<accession>A0A6C0F3T6</accession>
<reference evidence="1" key="1">
    <citation type="journal article" date="2020" name="Nature">
        <title>Giant virus diversity and host interactions through global metagenomics.</title>
        <authorList>
            <person name="Schulz F."/>
            <person name="Roux S."/>
            <person name="Paez-Espino D."/>
            <person name="Jungbluth S."/>
            <person name="Walsh D.A."/>
            <person name="Denef V.J."/>
            <person name="McMahon K.D."/>
            <person name="Konstantinidis K.T."/>
            <person name="Eloe-Fadrosh E.A."/>
            <person name="Kyrpides N.C."/>
            <person name="Woyke T."/>
        </authorList>
    </citation>
    <scope>NUCLEOTIDE SEQUENCE</scope>
    <source>
        <strain evidence="1">GVMAG-M-3300009161-52</strain>
    </source>
</reference>